<accession>X1RVH1</accession>
<proteinExistence type="predicted"/>
<dbReference type="AlphaFoldDB" id="X1RVH1"/>
<evidence type="ECO:0000313" key="1">
    <source>
        <dbReference type="EMBL" id="GAI84673.1"/>
    </source>
</evidence>
<comment type="caution">
    <text evidence="1">The sequence shown here is derived from an EMBL/GenBank/DDBJ whole genome shotgun (WGS) entry which is preliminary data.</text>
</comment>
<reference evidence="1" key="1">
    <citation type="journal article" date="2014" name="Front. Microbiol.">
        <title>High frequency of phylogenetically diverse reductive dehalogenase-homologous genes in deep subseafloor sedimentary metagenomes.</title>
        <authorList>
            <person name="Kawai M."/>
            <person name="Futagami T."/>
            <person name="Toyoda A."/>
            <person name="Takaki Y."/>
            <person name="Nishi S."/>
            <person name="Hori S."/>
            <person name="Arai W."/>
            <person name="Tsubouchi T."/>
            <person name="Morono Y."/>
            <person name="Uchiyama I."/>
            <person name="Ito T."/>
            <person name="Fujiyama A."/>
            <person name="Inagaki F."/>
            <person name="Takami H."/>
        </authorList>
    </citation>
    <scope>NUCLEOTIDE SEQUENCE</scope>
    <source>
        <strain evidence="1">Expedition CK06-06</strain>
    </source>
</reference>
<dbReference type="EMBL" id="BARW01007106">
    <property type="protein sequence ID" value="GAI84673.1"/>
    <property type="molecule type" value="Genomic_DNA"/>
</dbReference>
<organism evidence="1">
    <name type="scientific">marine sediment metagenome</name>
    <dbReference type="NCBI Taxonomy" id="412755"/>
    <lineage>
        <taxon>unclassified sequences</taxon>
        <taxon>metagenomes</taxon>
        <taxon>ecological metagenomes</taxon>
    </lineage>
</organism>
<name>X1RVH1_9ZZZZ</name>
<gene>
    <name evidence="1" type="ORF">S12H4_14866</name>
</gene>
<protein>
    <submittedName>
        <fullName evidence="1">Uncharacterized protein</fullName>
    </submittedName>
</protein>
<sequence length="322" mass="35333">MEHYELRVLADYTHTGLQAANTPAKPSPRDVGGELERDERAEVVFAEIFSPVDGGAEEPLKKIIPVLDGDKYGEYVSLSGILSSVMAPPKRSIFAGKLYSFGTPMSNNPLLSTTLKYSEHITLECLAGAAQITADYRIRLWGYIYKETELPTVFGTMGGGIPGHPDLFALLIDKARGREVRMQKDTKGGIPVNGDTWRTLPGGKDQAIPKINPLIRFAYNKKATDGMQGDYQFRYETGNVEDSDENLYFEFGDLNALLVQSIGIRADAAGHLAKTALKIVGDYHPKGLFPTTLEDNPLHFGLVYPFIHPGPLPSCLGITIPY</sequence>